<dbReference type="InterPro" id="IPR036412">
    <property type="entry name" value="HAD-like_sf"/>
</dbReference>
<dbReference type="GO" id="GO:0036424">
    <property type="term" value="F:L-phosphoserine phosphatase activity"/>
    <property type="evidence" value="ECO:0007669"/>
    <property type="project" value="TreeGrafter"/>
</dbReference>
<name>B2KBA8_ELUMP</name>
<evidence type="ECO:0008006" key="3">
    <source>
        <dbReference type="Google" id="ProtNLM"/>
    </source>
</evidence>
<dbReference type="EMBL" id="CP001055">
    <property type="protein sequence ID" value="ACC97930.1"/>
    <property type="molecule type" value="Genomic_DNA"/>
</dbReference>
<dbReference type="OrthoDB" id="9804940at2"/>
<dbReference type="GO" id="GO:0005737">
    <property type="term" value="C:cytoplasm"/>
    <property type="evidence" value="ECO:0007669"/>
    <property type="project" value="TreeGrafter"/>
</dbReference>
<dbReference type="HOGENOM" id="CLU_058495_2_0_0"/>
<sequence length="206" mass="22921">MYALVSDFDGTVTTFDMAHSIIEHFVEPSVIKKLATAEHEDGKVWMSRHMKKIKASKEEFESYVLKMAKPRGGLLETAKKAFENNIPLEIVSGGVDIYIKPFLAKMGLSGFPLYCANGKFTSGGIKLDFTLFAGIKLADFKAMRVRHYKALGYKTIYCGDGNSDYKAALEADIVFAAGNLLSKCRRKKIKANELVNFKDVFQIIGV</sequence>
<reference evidence="1 2" key="1">
    <citation type="journal article" date="2009" name="Appl. Environ. Microbiol.">
        <title>Genomic analysis of 'Elusimicrobium minutum,' the first cultivated representative of the phylum 'Elusimicrobia' (formerly termite group 1).</title>
        <authorList>
            <person name="Herlemann D.P.R."/>
            <person name="Geissinger O."/>
            <person name="Ikeda-Ohtsubo W."/>
            <person name="Kunin V."/>
            <person name="Sun H."/>
            <person name="Lapidus A."/>
            <person name="Hugenholtz P."/>
            <person name="Brune A."/>
        </authorList>
    </citation>
    <scope>NUCLEOTIDE SEQUENCE [LARGE SCALE GENOMIC DNA]</scope>
    <source>
        <strain evidence="1 2">Pei191</strain>
    </source>
</reference>
<evidence type="ECO:0000313" key="2">
    <source>
        <dbReference type="Proteomes" id="UP000001029"/>
    </source>
</evidence>
<dbReference type="SUPFAM" id="SSF56784">
    <property type="entry name" value="HAD-like"/>
    <property type="match status" value="1"/>
</dbReference>
<dbReference type="InterPro" id="IPR023214">
    <property type="entry name" value="HAD_sf"/>
</dbReference>
<dbReference type="Gene3D" id="3.40.50.1000">
    <property type="entry name" value="HAD superfamily/HAD-like"/>
    <property type="match status" value="1"/>
</dbReference>
<dbReference type="AlphaFoldDB" id="B2KBA8"/>
<dbReference type="NCBIfam" id="TIGR01488">
    <property type="entry name" value="HAD-SF-IB"/>
    <property type="match status" value="1"/>
</dbReference>
<dbReference type="GO" id="GO:0006564">
    <property type="term" value="P:L-serine biosynthetic process"/>
    <property type="evidence" value="ECO:0007669"/>
    <property type="project" value="TreeGrafter"/>
</dbReference>
<dbReference type="KEGG" id="emi:Emin_0373"/>
<accession>B2KBA8</accession>
<proteinExistence type="predicted"/>
<gene>
    <name evidence="1" type="ordered locus">Emin_0373</name>
</gene>
<organism evidence="1 2">
    <name type="scientific">Elusimicrobium minutum (strain Pei191)</name>
    <dbReference type="NCBI Taxonomy" id="445932"/>
    <lineage>
        <taxon>Bacteria</taxon>
        <taxon>Pseudomonadati</taxon>
        <taxon>Elusimicrobiota</taxon>
        <taxon>Elusimicrobia</taxon>
        <taxon>Elusimicrobiales</taxon>
        <taxon>Elusimicrobiaceae</taxon>
        <taxon>Elusimicrobium</taxon>
    </lineage>
</organism>
<dbReference type="PANTHER" id="PTHR43344:SF21">
    <property type="entry name" value="POLYOL PHOSPHATE PHOSPHATASE PYP1"/>
    <property type="match status" value="1"/>
</dbReference>
<evidence type="ECO:0000313" key="1">
    <source>
        <dbReference type="EMBL" id="ACC97930.1"/>
    </source>
</evidence>
<keyword evidence="2" id="KW-1185">Reference proteome</keyword>
<dbReference type="Proteomes" id="UP000001029">
    <property type="component" value="Chromosome"/>
</dbReference>
<dbReference type="InterPro" id="IPR050582">
    <property type="entry name" value="HAD-like_SerB"/>
</dbReference>
<dbReference type="PANTHER" id="PTHR43344">
    <property type="entry name" value="PHOSPHOSERINE PHOSPHATASE"/>
    <property type="match status" value="1"/>
</dbReference>
<protein>
    <recommendedName>
        <fullName evidence="3">Phosphoserine phosphatase</fullName>
    </recommendedName>
</protein>
<dbReference type="STRING" id="445932.Emin_0373"/>
<dbReference type="RefSeq" id="WP_012414545.1">
    <property type="nucleotide sequence ID" value="NC_010644.1"/>
</dbReference>
<dbReference type="Gene3D" id="3.90.1470.20">
    <property type="match status" value="1"/>
</dbReference>
<dbReference type="Pfam" id="PF12710">
    <property type="entry name" value="HAD"/>
    <property type="match status" value="1"/>
</dbReference>
<dbReference type="GO" id="GO:0000287">
    <property type="term" value="F:magnesium ion binding"/>
    <property type="evidence" value="ECO:0007669"/>
    <property type="project" value="TreeGrafter"/>
</dbReference>